<dbReference type="Proteomes" id="UP000185934">
    <property type="component" value="Chromosome"/>
</dbReference>
<dbReference type="STRING" id="1839801.Dform_00274"/>
<keyword evidence="2" id="KW-1185">Reference proteome</keyword>
<organism evidence="1 2">
    <name type="scientific">Dehalogenimonas formicexedens</name>
    <dbReference type="NCBI Taxonomy" id="1839801"/>
    <lineage>
        <taxon>Bacteria</taxon>
        <taxon>Bacillati</taxon>
        <taxon>Chloroflexota</taxon>
        <taxon>Dehalococcoidia</taxon>
        <taxon>Dehalococcoidales</taxon>
        <taxon>Dehalococcoidaceae</taxon>
        <taxon>Dehalogenimonas</taxon>
    </lineage>
</organism>
<dbReference type="EMBL" id="CP018258">
    <property type="protein sequence ID" value="APV43634.1"/>
    <property type="molecule type" value="Genomic_DNA"/>
</dbReference>
<evidence type="ECO:0000313" key="1">
    <source>
        <dbReference type="EMBL" id="APV43634.1"/>
    </source>
</evidence>
<sequence length="261" mass="30182">MAIKEIFPHPTVTQVIFQIRFPNLLFLEGKMGDFQLKIMKQFPESNVVFRRQFAWIDVGPKVQLGEIRDTQEKEGGAGQKIWQFVSPLGLQLNVLTNSLDIVSTQHKTYDLDGEVKFREIIKNVVDNLLEVVSIPIFQRIGLRYIDNCPVLKKTNASFRRYYNSTFPLSRFDISTVTEMDFKVLTKRNNYGLRYVESLQKSNDKDVLVLDFDAFANNIAPNEYLKVTDDLHRFISDEYDQTIKEPVRAFMRKRGAGSSEPG</sequence>
<proteinExistence type="predicted"/>
<evidence type="ECO:0000313" key="2">
    <source>
        <dbReference type="Proteomes" id="UP000185934"/>
    </source>
</evidence>
<gene>
    <name evidence="1" type="ORF">Dform_00274</name>
</gene>
<dbReference type="NCBIfam" id="TIGR04255">
    <property type="entry name" value="sporadTIGR04255"/>
    <property type="match status" value="1"/>
</dbReference>
<dbReference type="RefSeq" id="WP_158513446.1">
    <property type="nucleotide sequence ID" value="NZ_CP018258.1"/>
</dbReference>
<evidence type="ECO:0008006" key="3">
    <source>
        <dbReference type="Google" id="ProtNLM"/>
    </source>
</evidence>
<dbReference type="InterPro" id="IPR026349">
    <property type="entry name" value="CHP04255"/>
</dbReference>
<dbReference type="AlphaFoldDB" id="A0A1P8F583"/>
<accession>A0A1P8F583</accession>
<reference evidence="2" key="1">
    <citation type="submission" date="2016-11" db="EMBL/GenBank/DDBJ databases">
        <title>Dehalogenimonas formicexedens sp. nov., a chlorinated alkane respiring bacterium isolated from contaminated groundwater.</title>
        <authorList>
            <person name="Key T.A."/>
            <person name="Bowman K.S."/>
            <person name="Lee I."/>
            <person name="Chun J."/>
            <person name="Albuquerque L."/>
            <person name="da Costa M.S."/>
            <person name="Rainey F.A."/>
            <person name="Moe W.M."/>
        </authorList>
    </citation>
    <scope>NUCLEOTIDE SEQUENCE [LARGE SCALE GENOMIC DNA]</scope>
    <source>
        <strain evidence="2">NSZ-14</strain>
    </source>
</reference>
<name>A0A1P8F583_9CHLR</name>
<protein>
    <recommendedName>
        <fullName evidence="3">TIGR04255 family protein</fullName>
    </recommendedName>
</protein>
<dbReference type="KEGG" id="dfo:Dform_00274"/>